<keyword evidence="1" id="KW-1133">Transmembrane helix</keyword>
<dbReference type="Proteomes" id="UP000791440">
    <property type="component" value="Unassembled WGS sequence"/>
</dbReference>
<gene>
    <name evidence="2" type="ORF">O3G_MSEX009466</name>
</gene>
<reference evidence="2" key="1">
    <citation type="journal article" date="2016" name="Insect Biochem. Mol. Biol.">
        <title>Multifaceted biological insights from a draft genome sequence of the tobacco hornworm moth, Manduca sexta.</title>
        <authorList>
            <person name="Kanost M.R."/>
            <person name="Arrese E.L."/>
            <person name="Cao X."/>
            <person name="Chen Y.R."/>
            <person name="Chellapilla S."/>
            <person name="Goldsmith M.R."/>
            <person name="Grosse-Wilde E."/>
            <person name="Heckel D.G."/>
            <person name="Herndon N."/>
            <person name="Jiang H."/>
            <person name="Papanicolaou A."/>
            <person name="Qu J."/>
            <person name="Soulages J.L."/>
            <person name="Vogel H."/>
            <person name="Walters J."/>
            <person name="Waterhouse R.M."/>
            <person name="Ahn S.J."/>
            <person name="Almeida F.C."/>
            <person name="An C."/>
            <person name="Aqrawi P."/>
            <person name="Bretschneider A."/>
            <person name="Bryant W.B."/>
            <person name="Bucks S."/>
            <person name="Chao H."/>
            <person name="Chevignon G."/>
            <person name="Christen J.M."/>
            <person name="Clarke D.F."/>
            <person name="Dittmer N.T."/>
            <person name="Ferguson L.C.F."/>
            <person name="Garavelou S."/>
            <person name="Gordon K.H.J."/>
            <person name="Gunaratna R.T."/>
            <person name="Han Y."/>
            <person name="Hauser F."/>
            <person name="He Y."/>
            <person name="Heidel-Fischer H."/>
            <person name="Hirsh A."/>
            <person name="Hu Y."/>
            <person name="Jiang H."/>
            <person name="Kalra D."/>
            <person name="Klinner C."/>
            <person name="Konig C."/>
            <person name="Kovar C."/>
            <person name="Kroll A.R."/>
            <person name="Kuwar S.S."/>
            <person name="Lee S.L."/>
            <person name="Lehman R."/>
            <person name="Li K."/>
            <person name="Li Z."/>
            <person name="Liang H."/>
            <person name="Lovelace S."/>
            <person name="Lu Z."/>
            <person name="Mansfield J.H."/>
            <person name="McCulloch K.J."/>
            <person name="Mathew T."/>
            <person name="Morton B."/>
            <person name="Muzny D.M."/>
            <person name="Neunemann D."/>
            <person name="Ongeri F."/>
            <person name="Pauchet Y."/>
            <person name="Pu L.L."/>
            <person name="Pyrousis I."/>
            <person name="Rao X.J."/>
            <person name="Redding A."/>
            <person name="Roesel C."/>
            <person name="Sanchez-Gracia A."/>
            <person name="Schaack S."/>
            <person name="Shukla A."/>
            <person name="Tetreau G."/>
            <person name="Wang Y."/>
            <person name="Xiong G.H."/>
            <person name="Traut W."/>
            <person name="Walsh T.K."/>
            <person name="Worley K.C."/>
            <person name="Wu D."/>
            <person name="Wu W."/>
            <person name="Wu Y.Q."/>
            <person name="Zhang X."/>
            <person name="Zou Z."/>
            <person name="Zucker H."/>
            <person name="Briscoe A.D."/>
            <person name="Burmester T."/>
            <person name="Clem R.J."/>
            <person name="Feyereisen R."/>
            <person name="Grimmelikhuijzen C.J.P."/>
            <person name="Hamodrakas S.J."/>
            <person name="Hansson B.S."/>
            <person name="Huguet E."/>
            <person name="Jermiin L.S."/>
            <person name="Lan Q."/>
            <person name="Lehman H.K."/>
            <person name="Lorenzen M."/>
            <person name="Merzendorfer H."/>
            <person name="Michalopoulos I."/>
            <person name="Morton D.B."/>
            <person name="Muthukrishnan S."/>
            <person name="Oakeshott J.G."/>
            <person name="Palmer W."/>
            <person name="Park Y."/>
            <person name="Passarelli A.L."/>
            <person name="Rozas J."/>
            <person name="Schwartz L.M."/>
            <person name="Smith W."/>
            <person name="Southgate A."/>
            <person name="Vilcinskas A."/>
            <person name="Vogt R."/>
            <person name="Wang P."/>
            <person name="Werren J."/>
            <person name="Yu X.Q."/>
            <person name="Zhou J.J."/>
            <person name="Brown S.J."/>
            <person name="Scherer S.E."/>
            <person name="Richards S."/>
            <person name="Blissard G.W."/>
        </authorList>
    </citation>
    <scope>NUCLEOTIDE SEQUENCE</scope>
</reference>
<feature type="transmembrane region" description="Helical" evidence="1">
    <location>
        <begin position="132"/>
        <end position="149"/>
    </location>
</feature>
<dbReference type="AlphaFoldDB" id="A0A922CRN3"/>
<proteinExistence type="predicted"/>
<dbReference type="OrthoDB" id="7372973at2759"/>
<evidence type="ECO:0000313" key="2">
    <source>
        <dbReference type="EMBL" id="KAG6455917.1"/>
    </source>
</evidence>
<dbReference type="PANTHER" id="PTHR36694">
    <property type="entry name" value="PASIFLORA 1, ISOFORM A-RELATED"/>
    <property type="match status" value="1"/>
</dbReference>
<evidence type="ECO:0000256" key="1">
    <source>
        <dbReference type="SAM" id="Phobius"/>
    </source>
</evidence>
<dbReference type="EMBL" id="JH668501">
    <property type="protein sequence ID" value="KAG6455917.1"/>
    <property type="molecule type" value="Genomic_DNA"/>
</dbReference>
<feature type="transmembrane region" description="Helical" evidence="1">
    <location>
        <begin position="60"/>
        <end position="82"/>
    </location>
</feature>
<keyword evidence="1" id="KW-0812">Transmembrane</keyword>
<accession>A0A922CRN3</accession>
<name>A0A922CRN3_MANSE</name>
<keyword evidence="3" id="KW-1185">Reference proteome</keyword>
<feature type="transmembrane region" description="Helical" evidence="1">
    <location>
        <begin position="102"/>
        <end position="120"/>
    </location>
</feature>
<feature type="transmembrane region" description="Helical" evidence="1">
    <location>
        <begin position="20"/>
        <end position="39"/>
    </location>
</feature>
<sequence length="158" mass="17826">MGLPRLERCCFVFELKTGNIIIGCINGVLTFVMLVIMIVEASMLGVLQNQATGLDPEEQAALTGLYVMSIILVLMFLAKFLFDVMFVYGVVTERAGVIKAYFITWTVFFLLSMFIFFLNCPKYSAGTVCTELVYIGLNVYSILLGYSFYKQLNNREEV</sequence>
<evidence type="ECO:0000313" key="3">
    <source>
        <dbReference type="Proteomes" id="UP000791440"/>
    </source>
</evidence>
<dbReference type="PANTHER" id="PTHR36694:SF11">
    <property type="entry name" value="LP21121P-RELATED"/>
    <property type="match status" value="1"/>
</dbReference>
<comment type="caution">
    <text evidence="2">The sequence shown here is derived from an EMBL/GenBank/DDBJ whole genome shotgun (WGS) entry which is preliminary data.</text>
</comment>
<reference evidence="2" key="2">
    <citation type="submission" date="2020-12" db="EMBL/GenBank/DDBJ databases">
        <authorList>
            <person name="Kanost M."/>
        </authorList>
    </citation>
    <scope>NUCLEOTIDE SEQUENCE</scope>
</reference>
<keyword evidence="1" id="KW-0472">Membrane</keyword>
<organism evidence="2 3">
    <name type="scientific">Manduca sexta</name>
    <name type="common">Tobacco hawkmoth</name>
    <name type="synonym">Tobacco hornworm</name>
    <dbReference type="NCBI Taxonomy" id="7130"/>
    <lineage>
        <taxon>Eukaryota</taxon>
        <taxon>Metazoa</taxon>
        <taxon>Ecdysozoa</taxon>
        <taxon>Arthropoda</taxon>
        <taxon>Hexapoda</taxon>
        <taxon>Insecta</taxon>
        <taxon>Pterygota</taxon>
        <taxon>Neoptera</taxon>
        <taxon>Endopterygota</taxon>
        <taxon>Lepidoptera</taxon>
        <taxon>Glossata</taxon>
        <taxon>Ditrysia</taxon>
        <taxon>Bombycoidea</taxon>
        <taxon>Sphingidae</taxon>
        <taxon>Sphinginae</taxon>
        <taxon>Sphingini</taxon>
        <taxon>Manduca</taxon>
    </lineage>
</organism>
<protein>
    <submittedName>
        <fullName evidence="2">Uncharacterized protein</fullName>
    </submittedName>
</protein>